<gene>
    <name evidence="1" type="ORF">PWYN_15460</name>
</gene>
<dbReference type="RefSeq" id="WP_036653032.1">
    <property type="nucleotide sequence ID" value="NZ_JQCR01000002.1"/>
</dbReference>
<dbReference type="OrthoDB" id="2672780at2"/>
<evidence type="ECO:0000313" key="2">
    <source>
        <dbReference type="Proteomes" id="UP000029734"/>
    </source>
</evidence>
<dbReference type="AlphaFoldDB" id="A0A098MEV2"/>
<sequence>MSNAANSDTTPSLAEQLLAENDLEIAKCKKFLEESFFVTFDISLFASTPKIKRVRAVERLLKRIEPVGMTLPWNTHCTGCGGLLEVGRKVIKVKGGICCDRACHGLLLVKQCEDHGR</sequence>
<dbReference type="EMBL" id="JQCR01000002">
    <property type="protein sequence ID" value="KGE20586.1"/>
    <property type="molecule type" value="Genomic_DNA"/>
</dbReference>
<name>A0A098MEV2_9BACL</name>
<comment type="caution">
    <text evidence="1">The sequence shown here is derived from an EMBL/GenBank/DDBJ whole genome shotgun (WGS) entry which is preliminary data.</text>
</comment>
<organism evidence="1 2">
    <name type="scientific">Paenibacillus wynnii</name>
    <dbReference type="NCBI Taxonomy" id="268407"/>
    <lineage>
        <taxon>Bacteria</taxon>
        <taxon>Bacillati</taxon>
        <taxon>Bacillota</taxon>
        <taxon>Bacilli</taxon>
        <taxon>Bacillales</taxon>
        <taxon>Paenibacillaceae</taxon>
        <taxon>Paenibacillus</taxon>
    </lineage>
</organism>
<reference evidence="1 2" key="1">
    <citation type="submission" date="2014-08" db="EMBL/GenBank/DDBJ databases">
        <authorList>
            <person name="den Bakker H.C."/>
        </authorList>
    </citation>
    <scope>NUCLEOTIDE SEQUENCE [LARGE SCALE GENOMIC DNA]</scope>
    <source>
        <strain evidence="1 2">DSM 18334</strain>
    </source>
</reference>
<accession>A0A098MEV2</accession>
<dbReference type="STRING" id="268407.PWYN_15460"/>
<reference evidence="1 2" key="2">
    <citation type="submission" date="2014-10" db="EMBL/GenBank/DDBJ databases">
        <title>Comparative genomics of the Paenibacillus odorifer group.</title>
        <authorList>
            <person name="Tsai Y.-C."/>
            <person name="Martin N."/>
            <person name="Korlach J."/>
            <person name="Wiedmann M."/>
        </authorList>
    </citation>
    <scope>NUCLEOTIDE SEQUENCE [LARGE SCALE GENOMIC DNA]</scope>
    <source>
        <strain evidence="1 2">DSM 18334</strain>
    </source>
</reference>
<proteinExistence type="predicted"/>
<dbReference type="Proteomes" id="UP000029734">
    <property type="component" value="Unassembled WGS sequence"/>
</dbReference>
<keyword evidence="2" id="KW-1185">Reference proteome</keyword>
<protein>
    <submittedName>
        <fullName evidence="1">Uncharacterized protein</fullName>
    </submittedName>
</protein>
<evidence type="ECO:0000313" key="1">
    <source>
        <dbReference type="EMBL" id="KGE20586.1"/>
    </source>
</evidence>